<protein>
    <submittedName>
        <fullName evidence="1">Type III-B CRISPR module-associated Cmr3 family protein</fullName>
    </submittedName>
</protein>
<dbReference type="RefSeq" id="WP_248049454.1">
    <property type="nucleotide sequence ID" value="NZ_CP118735.1"/>
</dbReference>
<dbReference type="EMBL" id="CP118735">
    <property type="protein sequence ID" value="WNY50906.1"/>
    <property type="molecule type" value="Genomic_DNA"/>
</dbReference>
<sequence>MGTKWYKIGLTPVEYYYLGSEQNFRRDESLYFAESEQIPSQTTVLGMLRYYMLKCARDTAGENLLGFDDAKKADRELLIGSRSFDFSSREAQDFGKLKRLTSVQLVNQDGHVFLKRPYNLVCNENGPELSENRNFKTYKLEKDGGNQAYFTAFSAKNNGRGQGYLEINPANKQVTLVDEATLFSRSIRTRVNKGKRTRTGGKNDDAFFKVEMYRLRPGYHFQFFAELEENVELDRSDIVFLGGYKSAFKLSVSPSTEKEVTDFKADIAASLNQSIVTENRFYYALSEIYVEGLADVDFSVNQKRYFRNLETQYNKQRYKKRENLGVLYDRASVFYTTNRFEIDHENSSQIGLNEWIEVEGKE</sequence>
<dbReference type="KEGG" id="sins:PW252_10080"/>
<evidence type="ECO:0000313" key="1">
    <source>
        <dbReference type="EMBL" id="WNY50906.1"/>
    </source>
</evidence>
<gene>
    <name evidence="1" type="ORF">PW252_10080</name>
</gene>
<dbReference type="InterPro" id="IPR019117">
    <property type="entry name" value="CRISPR-assoc_protein_Cmr3"/>
</dbReference>
<dbReference type="Pfam" id="PF09700">
    <property type="entry name" value="Cas_Cmr3"/>
    <property type="match status" value="1"/>
</dbReference>
<reference evidence="1" key="1">
    <citation type="submission" date="2023-02" db="EMBL/GenBank/DDBJ databases">
        <title>Streptococcus sp. Genome Sequencing and Assembly.</title>
        <authorList>
            <person name="Shore S.M."/>
            <person name="Nicholson T.L."/>
        </authorList>
    </citation>
    <scope>NUCLEOTIDE SEQUENCE</scope>
    <source>
        <strain evidence="1">29887</strain>
    </source>
</reference>
<proteinExistence type="predicted"/>
<accession>A0AA96VK23</accession>
<organism evidence="1">
    <name type="scientific">Streptococcus iners</name>
    <dbReference type="NCBI Taxonomy" id="3028084"/>
    <lineage>
        <taxon>Bacteria</taxon>
        <taxon>Bacillati</taxon>
        <taxon>Bacillota</taxon>
        <taxon>Bacilli</taxon>
        <taxon>Lactobacillales</taxon>
        <taxon>Streptococcaceae</taxon>
        <taxon>Streptococcus</taxon>
    </lineage>
</organism>
<name>A0AA96VK23_9STRE</name>
<dbReference type="AlphaFoldDB" id="A0AA96VK23"/>